<keyword evidence="3" id="KW-1185">Reference proteome</keyword>
<gene>
    <name evidence="2" type="ORF">F511_06915</name>
</gene>
<protein>
    <submittedName>
        <fullName evidence="2">Uncharacterized protein</fullName>
    </submittedName>
</protein>
<organism evidence="2 3">
    <name type="scientific">Dorcoceras hygrometricum</name>
    <dbReference type="NCBI Taxonomy" id="472368"/>
    <lineage>
        <taxon>Eukaryota</taxon>
        <taxon>Viridiplantae</taxon>
        <taxon>Streptophyta</taxon>
        <taxon>Embryophyta</taxon>
        <taxon>Tracheophyta</taxon>
        <taxon>Spermatophyta</taxon>
        <taxon>Magnoliopsida</taxon>
        <taxon>eudicotyledons</taxon>
        <taxon>Gunneridae</taxon>
        <taxon>Pentapetalae</taxon>
        <taxon>asterids</taxon>
        <taxon>lamiids</taxon>
        <taxon>Lamiales</taxon>
        <taxon>Gesneriaceae</taxon>
        <taxon>Didymocarpoideae</taxon>
        <taxon>Trichosporeae</taxon>
        <taxon>Loxocarpinae</taxon>
        <taxon>Dorcoceras</taxon>
    </lineage>
</organism>
<dbReference type="EMBL" id="KV010193">
    <property type="protein sequence ID" value="KZV28046.1"/>
    <property type="molecule type" value="Genomic_DNA"/>
</dbReference>
<dbReference type="Proteomes" id="UP000250235">
    <property type="component" value="Unassembled WGS sequence"/>
</dbReference>
<proteinExistence type="predicted"/>
<name>A0A2Z7B2X6_9LAMI</name>
<dbReference type="AlphaFoldDB" id="A0A2Z7B2X6"/>
<evidence type="ECO:0000313" key="2">
    <source>
        <dbReference type="EMBL" id="KZV28046.1"/>
    </source>
</evidence>
<feature type="compositionally biased region" description="Basic and acidic residues" evidence="1">
    <location>
        <begin position="291"/>
        <end position="300"/>
    </location>
</feature>
<sequence length="340" mass="36650">MESGLSGFLGCPSVLNKDALTEFFLNGSVRDGKVVSTFELPVDGLTDLSKIPNDIVFDERSIFSLSGEQRKRRLALGSDDEIVGEPTTVAIEVETDVGRTNDSGPDVEDKGVKTANETELWFNLSYEEFATREANRPVETGSDTEETFVTEKVTATDFGVQTETGVDEGDWYKASLPKIHPADKRKAPLQVAAAALDNVEVRKEVKEQRTMITDLDEQVATSRSELLDFRAKAEENHLNLSTQLGFLVDYINRGGDAKKGKGSSSGPQSPPDDQSRPSGGSGSGGGSANREGGDGRRRGDSSGSSKRRSSDSGGGSGGRINYGPYLPPKRDAEYWISGKR</sequence>
<accession>A0A2Z7B2X6</accession>
<reference evidence="2 3" key="1">
    <citation type="journal article" date="2015" name="Proc. Natl. Acad. Sci. U.S.A.">
        <title>The resurrection genome of Boea hygrometrica: A blueprint for survival of dehydration.</title>
        <authorList>
            <person name="Xiao L."/>
            <person name="Yang G."/>
            <person name="Zhang L."/>
            <person name="Yang X."/>
            <person name="Zhao S."/>
            <person name="Ji Z."/>
            <person name="Zhou Q."/>
            <person name="Hu M."/>
            <person name="Wang Y."/>
            <person name="Chen M."/>
            <person name="Xu Y."/>
            <person name="Jin H."/>
            <person name="Xiao X."/>
            <person name="Hu G."/>
            <person name="Bao F."/>
            <person name="Hu Y."/>
            <person name="Wan P."/>
            <person name="Li L."/>
            <person name="Deng X."/>
            <person name="Kuang T."/>
            <person name="Xiang C."/>
            <person name="Zhu J.K."/>
            <person name="Oliver M.J."/>
            <person name="He Y."/>
        </authorList>
    </citation>
    <scope>NUCLEOTIDE SEQUENCE [LARGE SCALE GENOMIC DNA]</scope>
    <source>
        <strain evidence="3">cv. XS01</strain>
    </source>
</reference>
<feature type="region of interest" description="Disordered" evidence="1">
    <location>
        <begin position="257"/>
        <end position="340"/>
    </location>
</feature>
<evidence type="ECO:0000313" key="3">
    <source>
        <dbReference type="Proteomes" id="UP000250235"/>
    </source>
</evidence>
<evidence type="ECO:0000256" key="1">
    <source>
        <dbReference type="SAM" id="MobiDB-lite"/>
    </source>
</evidence>